<dbReference type="AlphaFoldDB" id="A0AAE0RWH6"/>
<dbReference type="InterPro" id="IPR019406">
    <property type="entry name" value="APLF_PBZ"/>
</dbReference>
<feature type="compositionally biased region" description="Basic and acidic residues" evidence="6">
    <location>
        <begin position="530"/>
        <end position="551"/>
    </location>
</feature>
<comment type="caution">
    <text evidence="9">The sequence shown here is derived from an EMBL/GenBank/DDBJ whole genome shotgun (WGS) entry which is preliminary data.</text>
</comment>
<protein>
    <recommendedName>
        <fullName evidence="11">Aprataxin and PNK-like factor</fullName>
    </recommendedName>
</protein>
<dbReference type="PANTHER" id="PTHR21315">
    <property type="entry name" value="APRATAXIN AND PNK-LIKE FACTOR-RELATED"/>
    <property type="match status" value="1"/>
</dbReference>
<feature type="compositionally biased region" description="Basic and acidic residues" evidence="6">
    <location>
        <begin position="348"/>
        <end position="362"/>
    </location>
</feature>
<feature type="region of interest" description="Disordered" evidence="6">
    <location>
        <begin position="106"/>
        <end position="676"/>
    </location>
</feature>
<dbReference type="Pfam" id="PF10283">
    <property type="entry name" value="zf-CCHH"/>
    <property type="match status" value="2"/>
</dbReference>
<evidence type="ECO:0000256" key="2">
    <source>
        <dbReference type="ARBA" id="ARBA00022763"/>
    </source>
</evidence>
<dbReference type="PANTHER" id="PTHR21315:SF2">
    <property type="entry name" value="APRATAXIN AND PNK-LIKE FACTOR"/>
    <property type="match status" value="1"/>
</dbReference>
<evidence type="ECO:0000259" key="7">
    <source>
        <dbReference type="Pfam" id="PF10283"/>
    </source>
</evidence>
<feature type="compositionally biased region" description="Acidic residues" evidence="6">
    <location>
        <begin position="405"/>
        <end position="415"/>
    </location>
</feature>
<dbReference type="EMBL" id="JAEAOA010001939">
    <property type="protein sequence ID" value="KAK3580869.1"/>
    <property type="molecule type" value="Genomic_DNA"/>
</dbReference>
<sequence>MLVVKLKPLDGDGDSPVDIEEAKTVIGRGPLLQVTDKRVSRNHALLEIKKGKLYLTPTHTNPCFFKKDGEGEREILTKGESFQLEDGDVFGLLPDSLYYKVILPGAQNGAPKGDERAKSSSPVKEGSKESDDENTYDSVEKKALLTTSQKTKNQSTSVQPPGKKEMALPVDKSRKLPTWLVQLAKSPPPPGKSPLKPVQKQVAQVQSKPKKSKLSESEEGEEELPSKTKRAEASKPKAQRRSESDEESEFSAEESKPKKMARQSRPKKKSSSEEWDDEPEEEERPRKALGRSKAKLKSDDDWEEEEEENIKPRRTVAAKKGRQKKPESEDDWSEEDIKPKRGGRGTASRRERRDESDDEKPSTSRPTRAARQKRASYVDDFMGGSDFSDDDLKAQKDDSGGDSDYIVDQDEESASDWEANQGSQKRKGKGRIVSSRKVPTKKGKRKRGWDDDDDEEEEDEEEYVPRPSKRRAAAVAAKKGRFKEVSSEEESESDQSDEPVTPLKKAKKKNDSPPSRPKPNAEKKHRQRCRFGDKCYRKNPTHREEFCHPGDESFEENSEDEGLPDCPFGETCYRTNPKHLQEYRHPQPYKKKVDTEDDKGSKKNQGRKSLMAEDDDEAINTYDYEDSFIDDNAGKGGSESGSQYSDEEEEEEEEDISNLRKAKQFMKNEKMVQKVK</sequence>
<feature type="domain" description="PBZ-type" evidence="7">
    <location>
        <begin position="526"/>
        <end position="551"/>
    </location>
</feature>
<evidence type="ECO:0000256" key="1">
    <source>
        <dbReference type="ARBA" id="ARBA00004123"/>
    </source>
</evidence>
<evidence type="ECO:0000256" key="5">
    <source>
        <dbReference type="ARBA" id="ARBA00023242"/>
    </source>
</evidence>
<dbReference type="Proteomes" id="UP001195483">
    <property type="component" value="Unassembled WGS sequence"/>
</dbReference>
<feature type="domain" description="PBZ-type" evidence="7">
    <location>
        <begin position="564"/>
        <end position="587"/>
    </location>
</feature>
<evidence type="ECO:0008006" key="11">
    <source>
        <dbReference type="Google" id="ProtNLM"/>
    </source>
</evidence>
<dbReference type="InterPro" id="IPR008984">
    <property type="entry name" value="SMAD_FHA_dom_sf"/>
</dbReference>
<feature type="compositionally biased region" description="Basic and acidic residues" evidence="6">
    <location>
        <begin position="666"/>
        <end position="676"/>
    </location>
</feature>
<feature type="domain" description="PNK FHA" evidence="8">
    <location>
        <begin position="6"/>
        <end position="48"/>
    </location>
</feature>
<keyword evidence="5" id="KW-0539">Nucleus</keyword>
<dbReference type="SUPFAM" id="SSF49879">
    <property type="entry name" value="SMAD/FHA domain"/>
    <property type="match status" value="1"/>
</dbReference>
<dbReference type="Pfam" id="PF17913">
    <property type="entry name" value="FHA_2"/>
    <property type="match status" value="1"/>
</dbReference>
<keyword evidence="4" id="KW-0234">DNA repair</keyword>
<name>A0AAE0RWH6_9BIVA</name>
<evidence type="ECO:0000256" key="3">
    <source>
        <dbReference type="ARBA" id="ARBA00022801"/>
    </source>
</evidence>
<feature type="compositionally biased region" description="Basic and acidic residues" evidence="6">
    <location>
        <begin position="162"/>
        <end position="174"/>
    </location>
</feature>
<evidence type="ECO:0000313" key="10">
    <source>
        <dbReference type="Proteomes" id="UP001195483"/>
    </source>
</evidence>
<feature type="compositionally biased region" description="Basic residues" evidence="6">
    <location>
        <begin position="438"/>
        <end position="447"/>
    </location>
</feature>
<reference evidence="9" key="2">
    <citation type="journal article" date="2021" name="Genome Biol. Evol.">
        <title>Developing a high-quality reference genome for a parasitic bivalve with doubly uniparental inheritance (Bivalvia: Unionida).</title>
        <authorList>
            <person name="Smith C.H."/>
        </authorList>
    </citation>
    <scope>NUCLEOTIDE SEQUENCE</scope>
    <source>
        <strain evidence="9">CHS0354</strain>
        <tissue evidence="9">Mantle</tissue>
    </source>
</reference>
<keyword evidence="2" id="KW-0227">DNA damage</keyword>
<dbReference type="InterPro" id="IPR039253">
    <property type="entry name" value="APLF"/>
</dbReference>
<feature type="compositionally biased region" description="Basic residues" evidence="6">
    <location>
        <begin position="258"/>
        <end position="269"/>
    </location>
</feature>
<feature type="compositionally biased region" description="Acidic residues" evidence="6">
    <location>
        <begin position="487"/>
        <end position="497"/>
    </location>
</feature>
<feature type="compositionally biased region" description="Acidic residues" evidence="6">
    <location>
        <begin position="645"/>
        <end position="656"/>
    </location>
</feature>
<evidence type="ECO:0000313" key="9">
    <source>
        <dbReference type="EMBL" id="KAK3580869.1"/>
    </source>
</evidence>
<accession>A0AAE0RWH6</accession>
<gene>
    <name evidence="9" type="ORF">CHS0354_032930</name>
</gene>
<dbReference type="Gene3D" id="2.60.200.20">
    <property type="match status" value="1"/>
</dbReference>
<evidence type="ECO:0000259" key="8">
    <source>
        <dbReference type="Pfam" id="PF17913"/>
    </source>
</evidence>
<keyword evidence="3" id="KW-0378">Hydrolase</keyword>
<feature type="compositionally biased region" description="Acidic residues" evidence="6">
    <location>
        <begin position="612"/>
        <end position="629"/>
    </location>
</feature>
<dbReference type="FunFam" id="2.60.200.20:FF:000061">
    <property type="entry name" value="Zgc:165656 protein"/>
    <property type="match status" value="1"/>
</dbReference>
<reference evidence="9" key="3">
    <citation type="submission" date="2023-05" db="EMBL/GenBank/DDBJ databases">
        <authorList>
            <person name="Smith C.H."/>
        </authorList>
    </citation>
    <scope>NUCLEOTIDE SEQUENCE</scope>
    <source>
        <strain evidence="9">CHS0354</strain>
        <tissue evidence="9">Mantle</tissue>
    </source>
</reference>
<dbReference type="InterPro" id="IPR041388">
    <property type="entry name" value="FHA_2"/>
</dbReference>
<dbReference type="GO" id="GO:0003906">
    <property type="term" value="F:DNA-(apurinic or apyrimidinic site) endonuclease activity"/>
    <property type="evidence" value="ECO:0007669"/>
    <property type="project" value="InterPro"/>
</dbReference>
<organism evidence="9 10">
    <name type="scientific">Potamilus streckersoni</name>
    <dbReference type="NCBI Taxonomy" id="2493646"/>
    <lineage>
        <taxon>Eukaryota</taxon>
        <taxon>Metazoa</taxon>
        <taxon>Spiralia</taxon>
        <taxon>Lophotrochozoa</taxon>
        <taxon>Mollusca</taxon>
        <taxon>Bivalvia</taxon>
        <taxon>Autobranchia</taxon>
        <taxon>Heteroconchia</taxon>
        <taxon>Palaeoheterodonta</taxon>
        <taxon>Unionida</taxon>
        <taxon>Unionoidea</taxon>
        <taxon>Unionidae</taxon>
        <taxon>Ambleminae</taxon>
        <taxon>Lampsilini</taxon>
        <taxon>Potamilus</taxon>
    </lineage>
</organism>
<feature type="compositionally biased region" description="Low complexity" evidence="6">
    <location>
        <begin position="146"/>
        <end position="157"/>
    </location>
</feature>
<keyword evidence="10" id="KW-1185">Reference proteome</keyword>
<dbReference type="GO" id="GO:0005634">
    <property type="term" value="C:nucleus"/>
    <property type="evidence" value="ECO:0007669"/>
    <property type="project" value="UniProtKB-SubCell"/>
</dbReference>
<dbReference type="GO" id="GO:0035861">
    <property type="term" value="C:site of double-strand break"/>
    <property type="evidence" value="ECO:0007669"/>
    <property type="project" value="TreeGrafter"/>
</dbReference>
<feature type="compositionally biased region" description="Basic and acidic residues" evidence="6">
    <location>
        <begin position="390"/>
        <end position="399"/>
    </location>
</feature>
<feature type="compositionally biased region" description="Acidic residues" evidence="6">
    <location>
        <begin position="450"/>
        <end position="462"/>
    </location>
</feature>
<comment type="subcellular location">
    <subcellularLocation>
        <location evidence="1">Nucleus</location>
    </subcellularLocation>
</comment>
<evidence type="ECO:0000256" key="4">
    <source>
        <dbReference type="ARBA" id="ARBA00023204"/>
    </source>
</evidence>
<dbReference type="GO" id="GO:0006302">
    <property type="term" value="P:double-strand break repair"/>
    <property type="evidence" value="ECO:0007669"/>
    <property type="project" value="InterPro"/>
</dbReference>
<feature type="compositionally biased region" description="Basic and acidic residues" evidence="6">
    <location>
        <begin position="579"/>
        <end position="601"/>
    </location>
</feature>
<dbReference type="GO" id="GO:0008408">
    <property type="term" value="F:3'-5' exonuclease activity"/>
    <property type="evidence" value="ECO:0007669"/>
    <property type="project" value="InterPro"/>
</dbReference>
<feature type="compositionally biased region" description="Basic and acidic residues" evidence="6">
    <location>
        <begin position="224"/>
        <end position="243"/>
    </location>
</feature>
<evidence type="ECO:0000256" key="6">
    <source>
        <dbReference type="SAM" id="MobiDB-lite"/>
    </source>
</evidence>
<feature type="compositionally biased region" description="Basic residues" evidence="6">
    <location>
        <begin position="312"/>
        <end position="323"/>
    </location>
</feature>
<reference evidence="9" key="1">
    <citation type="journal article" date="2021" name="Genome Biol. Evol.">
        <title>A High-Quality Reference Genome for a Parasitic Bivalve with Doubly Uniparental Inheritance (Bivalvia: Unionida).</title>
        <authorList>
            <person name="Smith C.H."/>
        </authorList>
    </citation>
    <scope>NUCLEOTIDE SEQUENCE</scope>
    <source>
        <strain evidence="9">CHS0354</strain>
    </source>
</reference>
<proteinExistence type="predicted"/>
<feature type="compositionally biased region" description="Acidic residues" evidence="6">
    <location>
        <begin position="273"/>
        <end position="282"/>
    </location>
</feature>
<feature type="compositionally biased region" description="Acidic residues" evidence="6">
    <location>
        <begin position="552"/>
        <end position="563"/>
    </location>
</feature>